<feature type="signal peptide" evidence="1">
    <location>
        <begin position="1"/>
        <end position="34"/>
    </location>
</feature>
<evidence type="ECO:0000313" key="4">
    <source>
        <dbReference type="Proteomes" id="UP001365405"/>
    </source>
</evidence>
<proteinExistence type="predicted"/>
<dbReference type="NCBIfam" id="TIGR02595">
    <property type="entry name" value="PEP_CTERM"/>
    <property type="match status" value="1"/>
</dbReference>
<accession>A0ABU9CIY3</accession>
<dbReference type="Pfam" id="PF07589">
    <property type="entry name" value="PEP-CTERM"/>
    <property type="match status" value="1"/>
</dbReference>
<dbReference type="InterPro" id="IPR013424">
    <property type="entry name" value="Ice-binding_C"/>
</dbReference>
<evidence type="ECO:0000313" key="3">
    <source>
        <dbReference type="EMBL" id="MEK8051808.1"/>
    </source>
</evidence>
<evidence type="ECO:0000256" key="1">
    <source>
        <dbReference type="SAM" id="SignalP"/>
    </source>
</evidence>
<keyword evidence="4" id="KW-1185">Reference proteome</keyword>
<dbReference type="PROSITE" id="PS51318">
    <property type="entry name" value="TAT"/>
    <property type="match status" value="1"/>
</dbReference>
<reference evidence="3 4" key="1">
    <citation type="submission" date="2024-04" db="EMBL/GenBank/DDBJ databases">
        <title>Novel species of the genus Ideonella isolated from streams.</title>
        <authorList>
            <person name="Lu H."/>
        </authorList>
    </citation>
    <scope>NUCLEOTIDE SEQUENCE [LARGE SCALE GENOMIC DNA]</scope>
    <source>
        <strain evidence="3 4">DXS22W</strain>
    </source>
</reference>
<gene>
    <name evidence="3" type="ORF">AACH10_16270</name>
</gene>
<name>A0ABU9CIY3_9BURK</name>
<keyword evidence="1" id="KW-0732">Signal</keyword>
<protein>
    <submittedName>
        <fullName evidence="3">PEP-CTERM sorting domain-containing protein</fullName>
    </submittedName>
</protein>
<dbReference type="RefSeq" id="WP_341411505.1">
    <property type="nucleotide sequence ID" value="NZ_JBBUTH010000008.1"/>
</dbReference>
<feature type="domain" description="Ice-binding protein C-terminal" evidence="2">
    <location>
        <begin position="222"/>
        <end position="245"/>
    </location>
</feature>
<organism evidence="3 4">
    <name type="scientific">Pseudaquabacterium inlustre</name>
    <dbReference type="NCBI Taxonomy" id="2984192"/>
    <lineage>
        <taxon>Bacteria</taxon>
        <taxon>Pseudomonadati</taxon>
        <taxon>Pseudomonadota</taxon>
        <taxon>Betaproteobacteria</taxon>
        <taxon>Burkholderiales</taxon>
        <taxon>Sphaerotilaceae</taxon>
        <taxon>Pseudaquabacterium</taxon>
    </lineage>
</organism>
<dbReference type="Proteomes" id="UP001365405">
    <property type="component" value="Unassembled WGS sequence"/>
</dbReference>
<evidence type="ECO:0000259" key="2">
    <source>
        <dbReference type="Pfam" id="PF07589"/>
    </source>
</evidence>
<comment type="caution">
    <text evidence="3">The sequence shown here is derived from an EMBL/GenBank/DDBJ whole genome shotgun (WGS) entry which is preliminary data.</text>
</comment>
<dbReference type="InterPro" id="IPR006311">
    <property type="entry name" value="TAT_signal"/>
</dbReference>
<sequence length="251" mass="25691">MTRSILSARPARRAITLAAAAALATLGAAPAAHAAYQFTFLSGLPWGASDAQLGLAAGAQIENFEDTALIPGLTVQLSASSSGSYGPTGTLPRVFAPGADPYGNAFIWGTWDGSHALLNTGNNASAPYSSSSAWGDVTLGFGNGGARQVGFSLQNMQQAASFTLNGSTVVPTGSIANFVYSWYGQGYLRIDVTGNSAPITSLKIDGTIYDAWTLDHLAVTAAVPEPQSWALLAGGLLAVLGLARRRAAARG</sequence>
<dbReference type="EMBL" id="JBBUTH010000008">
    <property type="protein sequence ID" value="MEK8051808.1"/>
    <property type="molecule type" value="Genomic_DNA"/>
</dbReference>
<feature type="chain" id="PRO_5045845572" evidence="1">
    <location>
        <begin position="35"/>
        <end position="251"/>
    </location>
</feature>